<evidence type="ECO:0000313" key="2">
    <source>
        <dbReference type="Proteomes" id="UP000001600"/>
    </source>
</evidence>
<proteinExistence type="predicted"/>
<accession>B9JQ58</accession>
<keyword evidence="1" id="KW-0614">Plasmid</keyword>
<gene>
    <name evidence="1" type="ordered locus">Arad_12261</name>
</gene>
<reference evidence="1 2" key="1">
    <citation type="journal article" date="2009" name="J. Bacteriol.">
        <title>Genome sequences of three Agrobacterium biovars help elucidate the evolution of multichromosome genomes in bacteria.</title>
        <authorList>
            <person name="Slater S.C."/>
            <person name="Goldman B.S."/>
            <person name="Goodner B."/>
            <person name="Setubal J.C."/>
            <person name="Farrand S.K."/>
            <person name="Nester E.W."/>
            <person name="Burr T.J."/>
            <person name="Banta L."/>
            <person name="Dickerman A.W."/>
            <person name="Paulsen I."/>
            <person name="Otten L."/>
            <person name="Suen G."/>
            <person name="Welch R."/>
            <person name="Almeida N.F."/>
            <person name="Arnold F."/>
            <person name="Burton O.T."/>
            <person name="Du Z."/>
            <person name="Ewing A."/>
            <person name="Godsy E."/>
            <person name="Heisel S."/>
            <person name="Houmiel K.L."/>
            <person name="Jhaveri J."/>
            <person name="Lu J."/>
            <person name="Miller N.M."/>
            <person name="Norton S."/>
            <person name="Chen Q."/>
            <person name="Phoolcharoen W."/>
            <person name="Ohlin V."/>
            <person name="Ondrusek D."/>
            <person name="Pride N."/>
            <person name="Stricklin S.L."/>
            <person name="Sun J."/>
            <person name="Wheeler C."/>
            <person name="Wilson L."/>
            <person name="Zhu H."/>
            <person name="Wood D.W."/>
        </authorList>
    </citation>
    <scope>NUCLEOTIDE SEQUENCE [LARGE SCALE GENOMIC DNA]</scope>
    <source>
        <strain evidence="2">K84 / ATCC BAA-868</strain>
        <plasmid evidence="1 2">pAtK84c</plasmid>
    </source>
</reference>
<organism evidence="1 2">
    <name type="scientific">Rhizobium rhizogenes (strain K84 / ATCC BAA-868)</name>
    <name type="common">Agrobacterium radiobacter</name>
    <dbReference type="NCBI Taxonomy" id="311403"/>
    <lineage>
        <taxon>Bacteria</taxon>
        <taxon>Pseudomonadati</taxon>
        <taxon>Pseudomonadota</taxon>
        <taxon>Alphaproteobacteria</taxon>
        <taxon>Hyphomicrobiales</taxon>
        <taxon>Rhizobiaceae</taxon>
        <taxon>Rhizobium/Agrobacterium group</taxon>
        <taxon>Rhizobium</taxon>
    </lineage>
</organism>
<protein>
    <submittedName>
        <fullName evidence="1">Uncharacterized protein</fullName>
    </submittedName>
</protein>
<name>B9JQ58_RHIR8</name>
<evidence type="ECO:0000313" key="1">
    <source>
        <dbReference type="EMBL" id="ACM31277.1"/>
    </source>
</evidence>
<dbReference type="Proteomes" id="UP000001600">
    <property type="component" value="Plasmid pAtK84c"/>
</dbReference>
<dbReference type="AlphaFoldDB" id="B9JQ58"/>
<sequence>MCQLQRSAQGIHRSDAVFTSGPTVPVVVSFQLYLQL</sequence>
<geneLocation type="plasmid" evidence="1 2">
    <name>pAtK84c</name>
</geneLocation>
<dbReference type="HOGENOM" id="CLU_3354138_0_0_5"/>
<dbReference type="EMBL" id="CP000631">
    <property type="protein sequence ID" value="ACM31277.1"/>
    <property type="molecule type" value="Genomic_DNA"/>
</dbReference>
<dbReference type="KEGG" id="ara:Arad_12261"/>